<dbReference type="AlphaFoldDB" id="D6U714"/>
<dbReference type="RefSeq" id="WP_007921675.1">
    <property type="nucleotide sequence ID" value="NZ_ADVG01000005.1"/>
</dbReference>
<evidence type="ECO:0000313" key="2">
    <source>
        <dbReference type="Proteomes" id="UP000004508"/>
    </source>
</evidence>
<gene>
    <name evidence="1" type="ORF">Krac_0159</name>
</gene>
<protein>
    <submittedName>
        <fullName evidence="1">Xylose isomerase domain-containing protein</fullName>
    </submittedName>
</protein>
<dbReference type="EMBL" id="ADVG01000005">
    <property type="protein sequence ID" value="EFH79675.1"/>
    <property type="molecule type" value="Genomic_DNA"/>
</dbReference>
<comment type="caution">
    <text evidence="1">The sequence shown here is derived from an EMBL/GenBank/DDBJ whole genome shotgun (WGS) entry which is preliminary data.</text>
</comment>
<dbReference type="InParanoid" id="D6U714"/>
<accession>D6U714</accession>
<organism evidence="1 2">
    <name type="scientific">Ktedonobacter racemifer DSM 44963</name>
    <dbReference type="NCBI Taxonomy" id="485913"/>
    <lineage>
        <taxon>Bacteria</taxon>
        <taxon>Bacillati</taxon>
        <taxon>Chloroflexota</taxon>
        <taxon>Ktedonobacteria</taxon>
        <taxon>Ktedonobacterales</taxon>
        <taxon>Ktedonobacteraceae</taxon>
        <taxon>Ktedonobacter</taxon>
    </lineage>
</organism>
<dbReference type="Proteomes" id="UP000004508">
    <property type="component" value="Unassembled WGS sequence"/>
</dbReference>
<reference evidence="1 2" key="1">
    <citation type="journal article" date="2011" name="Stand. Genomic Sci.">
        <title>Non-contiguous finished genome sequence and contextual data of the filamentous soil bacterium Ktedonobacter racemifer type strain (SOSP1-21).</title>
        <authorList>
            <person name="Chang Y.J."/>
            <person name="Land M."/>
            <person name="Hauser L."/>
            <person name="Chertkov O."/>
            <person name="Del Rio T.G."/>
            <person name="Nolan M."/>
            <person name="Copeland A."/>
            <person name="Tice H."/>
            <person name="Cheng J.F."/>
            <person name="Lucas S."/>
            <person name="Han C."/>
            <person name="Goodwin L."/>
            <person name="Pitluck S."/>
            <person name="Ivanova N."/>
            <person name="Ovchinikova G."/>
            <person name="Pati A."/>
            <person name="Chen A."/>
            <person name="Palaniappan K."/>
            <person name="Mavromatis K."/>
            <person name="Liolios K."/>
            <person name="Brettin T."/>
            <person name="Fiebig A."/>
            <person name="Rohde M."/>
            <person name="Abt B."/>
            <person name="Goker M."/>
            <person name="Detter J.C."/>
            <person name="Woyke T."/>
            <person name="Bristow J."/>
            <person name="Eisen J.A."/>
            <person name="Markowitz V."/>
            <person name="Hugenholtz P."/>
            <person name="Kyrpides N.C."/>
            <person name="Klenk H.P."/>
            <person name="Lapidus A."/>
        </authorList>
    </citation>
    <scope>NUCLEOTIDE SEQUENCE [LARGE SCALE GENOMIC DNA]</scope>
    <source>
        <strain evidence="2">DSM 44963</strain>
    </source>
</reference>
<keyword evidence="1" id="KW-0413">Isomerase</keyword>
<dbReference type="Gene3D" id="3.20.20.150">
    <property type="entry name" value="Divalent-metal-dependent TIM barrel enzymes"/>
    <property type="match status" value="1"/>
</dbReference>
<proteinExistence type="predicted"/>
<sequence>MKSIVVPPSVFGCRKEVDQGEYAALIAESGGQGSEIRRELFPGELLPLELCRQAIEPYDLIRVYSAPVELWLDHGGLNESRLSAVVRETQTIQADLVLRSSLV</sequence>
<dbReference type="SUPFAM" id="SSF51658">
    <property type="entry name" value="Xylose isomerase-like"/>
    <property type="match status" value="1"/>
</dbReference>
<keyword evidence="2" id="KW-1185">Reference proteome</keyword>
<dbReference type="STRING" id="485913.Krac_0159"/>
<dbReference type="GO" id="GO:0016853">
    <property type="term" value="F:isomerase activity"/>
    <property type="evidence" value="ECO:0007669"/>
    <property type="project" value="UniProtKB-KW"/>
</dbReference>
<name>D6U714_KTERA</name>
<dbReference type="InterPro" id="IPR036237">
    <property type="entry name" value="Xyl_isomerase-like_sf"/>
</dbReference>
<evidence type="ECO:0000313" key="1">
    <source>
        <dbReference type="EMBL" id="EFH79675.1"/>
    </source>
</evidence>